<dbReference type="Proteomes" id="UP000332933">
    <property type="component" value="Unassembled WGS sequence"/>
</dbReference>
<protein>
    <submittedName>
        <fullName evidence="5">Aste57867_2113 protein</fullName>
    </submittedName>
</protein>
<evidence type="ECO:0000313" key="5">
    <source>
        <dbReference type="EMBL" id="VFT79316.1"/>
    </source>
</evidence>
<dbReference type="InterPro" id="IPR009003">
    <property type="entry name" value="Peptidase_S1_PA"/>
</dbReference>
<dbReference type="InterPro" id="IPR001254">
    <property type="entry name" value="Trypsin_dom"/>
</dbReference>
<dbReference type="EMBL" id="CAADRA010000217">
    <property type="protein sequence ID" value="VFT79316.1"/>
    <property type="molecule type" value="Genomic_DNA"/>
</dbReference>
<organism evidence="5 6">
    <name type="scientific">Aphanomyces stellatus</name>
    <dbReference type="NCBI Taxonomy" id="120398"/>
    <lineage>
        <taxon>Eukaryota</taxon>
        <taxon>Sar</taxon>
        <taxon>Stramenopiles</taxon>
        <taxon>Oomycota</taxon>
        <taxon>Saprolegniomycetes</taxon>
        <taxon>Saprolegniales</taxon>
        <taxon>Verrucalvaceae</taxon>
        <taxon>Aphanomyces</taxon>
    </lineage>
</organism>
<dbReference type="SUPFAM" id="SSF50494">
    <property type="entry name" value="Trypsin-like serine proteases"/>
    <property type="match status" value="1"/>
</dbReference>
<feature type="domain" description="Peptidase S1" evidence="3">
    <location>
        <begin position="1"/>
        <end position="146"/>
    </location>
</feature>
<evidence type="ECO:0000259" key="3">
    <source>
        <dbReference type="PROSITE" id="PS50240"/>
    </source>
</evidence>
<keyword evidence="2" id="KW-1015">Disulfide bond</keyword>
<dbReference type="AlphaFoldDB" id="A0A485K9D5"/>
<evidence type="ECO:0000313" key="6">
    <source>
        <dbReference type="Proteomes" id="UP000332933"/>
    </source>
</evidence>
<name>A0A485K9D5_9STRA</name>
<dbReference type="GO" id="GO:0006508">
    <property type="term" value="P:proteolysis"/>
    <property type="evidence" value="ECO:0007669"/>
    <property type="project" value="InterPro"/>
</dbReference>
<dbReference type="PROSITE" id="PS50240">
    <property type="entry name" value="TRYPSIN_DOM"/>
    <property type="match status" value="1"/>
</dbReference>
<reference evidence="4" key="2">
    <citation type="submission" date="2019-06" db="EMBL/GenBank/DDBJ databases">
        <title>Genomics analysis of Aphanomyces spp. identifies a new class of oomycete effector associated with host adaptation.</title>
        <authorList>
            <person name="Gaulin E."/>
        </authorList>
    </citation>
    <scope>NUCLEOTIDE SEQUENCE</scope>
    <source>
        <strain evidence="4">CBS 578.67</strain>
    </source>
</reference>
<proteinExistence type="predicted"/>
<keyword evidence="6" id="KW-1185">Reference proteome</keyword>
<reference evidence="5 6" key="1">
    <citation type="submission" date="2019-03" db="EMBL/GenBank/DDBJ databases">
        <authorList>
            <person name="Gaulin E."/>
            <person name="Dumas B."/>
        </authorList>
    </citation>
    <scope>NUCLEOTIDE SEQUENCE [LARGE SCALE GENOMIC DNA]</scope>
    <source>
        <strain evidence="5">CBS 568.67</strain>
    </source>
</reference>
<dbReference type="Gene3D" id="2.40.10.10">
    <property type="entry name" value="Trypsin-like serine proteases"/>
    <property type="match status" value="1"/>
</dbReference>
<dbReference type="PANTHER" id="PTHR24253:SF103">
    <property type="entry name" value="TRANSMEMBRANE PROTEASE SERINE 7"/>
    <property type="match status" value="1"/>
</dbReference>
<evidence type="ECO:0000256" key="2">
    <source>
        <dbReference type="ARBA" id="ARBA00023157"/>
    </source>
</evidence>
<gene>
    <name evidence="5" type="primary">Aste57867_2113</name>
    <name evidence="4" type="ORF">As57867_002108</name>
    <name evidence="5" type="ORF">ASTE57867_2113</name>
</gene>
<evidence type="ECO:0000313" key="4">
    <source>
        <dbReference type="EMBL" id="KAF0717760.1"/>
    </source>
</evidence>
<sequence length="146" mass="16094">MGLADRRHRVTRRFVHPDYNHTFANEYDIAILYLDTPVANTTPATLSWDSIDPSNGGNYSVRGVDAKSHAIEDGMVALWFNTKCQLAYTYGDITDSMACATTTQSSMTRGSPLITTKGHGDVVMGLVSWGNNPFVFVRLVSAKNFL</sequence>
<keyword evidence="1" id="KW-0843">Virulence</keyword>
<dbReference type="EMBL" id="VJMH01000217">
    <property type="protein sequence ID" value="KAF0717760.1"/>
    <property type="molecule type" value="Genomic_DNA"/>
</dbReference>
<evidence type="ECO:0000256" key="1">
    <source>
        <dbReference type="ARBA" id="ARBA00023026"/>
    </source>
</evidence>
<accession>A0A485K9D5</accession>
<dbReference type="GO" id="GO:0004252">
    <property type="term" value="F:serine-type endopeptidase activity"/>
    <property type="evidence" value="ECO:0007669"/>
    <property type="project" value="InterPro"/>
</dbReference>
<dbReference type="PANTHER" id="PTHR24253">
    <property type="entry name" value="TRANSMEMBRANE PROTEASE SERINE"/>
    <property type="match status" value="1"/>
</dbReference>
<dbReference type="InterPro" id="IPR043504">
    <property type="entry name" value="Peptidase_S1_PA_chymotrypsin"/>
</dbReference>